<comment type="similarity">
    <text evidence="2">Belongs to the type III secretion exporter family.</text>
</comment>
<comment type="subcellular location">
    <subcellularLocation>
        <location evidence="1">Cell membrane</location>
        <topology evidence="1">Multi-pass membrane protein</topology>
    </subcellularLocation>
</comment>
<feature type="transmembrane region" description="Helical" evidence="9">
    <location>
        <begin position="153"/>
        <end position="172"/>
    </location>
</feature>
<evidence type="ECO:0000313" key="11">
    <source>
        <dbReference type="EMBL" id="PLR18415.1"/>
    </source>
</evidence>
<dbReference type="AlphaFoldDB" id="A0A2N5CX98"/>
<feature type="region of interest" description="Disordered" evidence="8">
    <location>
        <begin position="1"/>
        <end position="31"/>
    </location>
</feature>
<dbReference type="PANTHER" id="PTHR30531:SF14">
    <property type="entry name" value="SURFACE PRESENTATION OF ANTIGENS PROTEIN SPAS"/>
    <property type="match status" value="1"/>
</dbReference>
<accession>A0A2N5CX98</accession>
<evidence type="ECO:0000313" key="13">
    <source>
        <dbReference type="Proteomes" id="UP000281192"/>
    </source>
</evidence>
<dbReference type="Gene3D" id="3.40.1690.10">
    <property type="entry name" value="secretion proteins EscU"/>
    <property type="match status" value="1"/>
</dbReference>
<keyword evidence="5 9" id="KW-1133">Transmembrane helix</keyword>
<evidence type="ECO:0000313" key="12">
    <source>
        <dbReference type="Proteomes" id="UP000234483"/>
    </source>
</evidence>
<feature type="compositionally biased region" description="Low complexity" evidence="8">
    <location>
        <begin position="355"/>
        <end position="370"/>
    </location>
</feature>
<evidence type="ECO:0000256" key="4">
    <source>
        <dbReference type="ARBA" id="ARBA00022692"/>
    </source>
</evidence>
<keyword evidence="13" id="KW-1185">Reference proteome</keyword>
<protein>
    <submittedName>
        <fullName evidence="11">EscU/YscU/HrcU family type III secretion system export apparatus switch protein</fullName>
    </submittedName>
</protein>
<organism evidence="11 12">
    <name type="scientific">Caulobacter flavus</name>
    <dbReference type="NCBI Taxonomy" id="1679497"/>
    <lineage>
        <taxon>Bacteria</taxon>
        <taxon>Pseudomonadati</taxon>
        <taxon>Pseudomonadota</taxon>
        <taxon>Alphaproteobacteria</taxon>
        <taxon>Caulobacterales</taxon>
        <taxon>Caulobacteraceae</taxon>
        <taxon>Caulobacter</taxon>
    </lineage>
</organism>
<dbReference type="PRINTS" id="PR00950">
    <property type="entry name" value="TYPE3IMSPROT"/>
</dbReference>
<dbReference type="NCBIfam" id="TIGR01404">
    <property type="entry name" value="FlhB_rel_III"/>
    <property type="match status" value="1"/>
</dbReference>
<evidence type="ECO:0000313" key="10">
    <source>
        <dbReference type="EMBL" id="AYV47574.1"/>
    </source>
</evidence>
<evidence type="ECO:0000256" key="7">
    <source>
        <dbReference type="ARBA" id="ARBA00023136"/>
    </source>
</evidence>
<evidence type="ECO:0000256" key="3">
    <source>
        <dbReference type="ARBA" id="ARBA00022475"/>
    </source>
</evidence>
<dbReference type="EMBL" id="PJRQ01000011">
    <property type="protein sequence ID" value="PLR18415.1"/>
    <property type="molecule type" value="Genomic_DNA"/>
</dbReference>
<evidence type="ECO:0000256" key="5">
    <source>
        <dbReference type="ARBA" id="ARBA00022989"/>
    </source>
</evidence>
<feature type="transmembrane region" description="Helical" evidence="9">
    <location>
        <begin position="87"/>
        <end position="117"/>
    </location>
</feature>
<proteinExistence type="inferred from homology"/>
<gene>
    <name evidence="10" type="ORF">C1707_15635</name>
    <name evidence="11" type="ORF">CFHF_06635</name>
</gene>
<dbReference type="SUPFAM" id="SSF160544">
    <property type="entry name" value="EscU C-terminal domain-like"/>
    <property type="match status" value="1"/>
</dbReference>
<dbReference type="InterPro" id="IPR006307">
    <property type="entry name" value="BsaZ-like"/>
</dbReference>
<evidence type="ECO:0000256" key="9">
    <source>
        <dbReference type="SAM" id="Phobius"/>
    </source>
</evidence>
<dbReference type="Proteomes" id="UP000281192">
    <property type="component" value="Chromosome"/>
</dbReference>
<evidence type="ECO:0000256" key="1">
    <source>
        <dbReference type="ARBA" id="ARBA00004651"/>
    </source>
</evidence>
<dbReference type="InterPro" id="IPR029025">
    <property type="entry name" value="T3SS_substrate_exporter_C"/>
</dbReference>
<dbReference type="OrthoDB" id="9807950at2"/>
<dbReference type="RefSeq" id="WP_101712224.1">
    <property type="nucleotide sequence ID" value="NZ_CP026100.1"/>
</dbReference>
<reference evidence="11 12" key="1">
    <citation type="submission" date="2017-12" db="EMBL/GenBank/DDBJ databases">
        <title>The genome sequence of Caulobacter flavus CGMCC1 15093.</title>
        <authorList>
            <person name="Gao J."/>
            <person name="Mao X."/>
            <person name="Sun J."/>
        </authorList>
    </citation>
    <scope>NUCLEOTIDE SEQUENCE [LARGE SCALE GENOMIC DNA]</scope>
    <source>
        <strain evidence="11 12">CGMCC1 15093</strain>
    </source>
</reference>
<dbReference type="EMBL" id="CP026100">
    <property type="protein sequence ID" value="AYV47574.1"/>
    <property type="molecule type" value="Genomic_DNA"/>
</dbReference>
<keyword evidence="7 9" id="KW-0472">Membrane</keyword>
<feature type="compositionally biased region" description="Pro residues" evidence="8">
    <location>
        <begin position="371"/>
        <end position="380"/>
    </location>
</feature>
<name>A0A2N5CX98_9CAUL</name>
<keyword evidence="3" id="KW-1003">Cell membrane</keyword>
<dbReference type="Pfam" id="PF01312">
    <property type="entry name" value="Bac_export_2"/>
    <property type="match status" value="1"/>
</dbReference>
<keyword evidence="4 9" id="KW-0812">Transmembrane</keyword>
<feature type="transmembrane region" description="Helical" evidence="9">
    <location>
        <begin position="34"/>
        <end position="55"/>
    </location>
</feature>
<evidence type="ECO:0000256" key="8">
    <source>
        <dbReference type="SAM" id="MobiDB-lite"/>
    </source>
</evidence>
<evidence type="ECO:0000256" key="6">
    <source>
        <dbReference type="ARBA" id="ARBA00023026"/>
    </source>
</evidence>
<keyword evidence="6" id="KW-0843">Virulence</keyword>
<reference evidence="10 13" key="2">
    <citation type="submission" date="2018-01" db="EMBL/GenBank/DDBJ databases">
        <title>Complete genome sequence of Caulobacter flavus RHGG3.</title>
        <authorList>
            <person name="Yang E."/>
        </authorList>
    </citation>
    <scope>NUCLEOTIDE SEQUENCE [LARGE SCALE GENOMIC DNA]</scope>
    <source>
        <strain evidence="10 13">RHGG3</strain>
    </source>
</reference>
<evidence type="ECO:0000256" key="2">
    <source>
        <dbReference type="ARBA" id="ARBA00010690"/>
    </source>
</evidence>
<dbReference type="GO" id="GO:0009306">
    <property type="term" value="P:protein secretion"/>
    <property type="evidence" value="ECO:0007669"/>
    <property type="project" value="InterPro"/>
</dbReference>
<sequence>MAEKNDGGDKTEKPTPKRLSDARKKGDVPKSKDLTSTAVLGVWLLLGAMTAGYAFDRLGGLFDEVFAVMDRPFAEAWPIAGAAAGKAFVLLTAITFVPVAIFGMLAEFGQVGPVFTFEKMSPKMSHMNPGEGLKRMFSLDNLFEVAKSLAKTLLLGVFTWIVVALSFDKLMALPAGEADGALSAYGGLTFKLLAGTVLLFVFVSLLDLAYQRHSFTKKMRMSRRDIRQEMKDSEGDPHVKAHRRQLHQEWAQQNAAQAARDASVLVVNPTHIACALAYDPAEHAAPVLLGKGEGPIAQTMREAAEEAGVPIIRNVELARALRDKAAIDDIVPQDLFAAVAEVILWARRLKDEQSQAAAEAAARSGSDDAPPAGPSFPPLP</sequence>
<dbReference type="GO" id="GO:0005886">
    <property type="term" value="C:plasma membrane"/>
    <property type="evidence" value="ECO:0007669"/>
    <property type="project" value="UniProtKB-SubCell"/>
</dbReference>
<feature type="region of interest" description="Disordered" evidence="8">
    <location>
        <begin position="355"/>
        <end position="380"/>
    </location>
</feature>
<dbReference type="KEGG" id="cfh:C1707_15635"/>
<dbReference type="PANTHER" id="PTHR30531">
    <property type="entry name" value="FLAGELLAR BIOSYNTHETIC PROTEIN FLHB"/>
    <property type="match status" value="1"/>
</dbReference>
<dbReference type="Proteomes" id="UP000234483">
    <property type="component" value="Unassembled WGS sequence"/>
</dbReference>
<dbReference type="InterPro" id="IPR006135">
    <property type="entry name" value="T3SS_substrate_exporter"/>
</dbReference>
<feature type="transmembrane region" description="Helical" evidence="9">
    <location>
        <begin position="192"/>
        <end position="210"/>
    </location>
</feature>